<accession>A0A2K0TD73</accession>
<dbReference type="AlphaFoldDB" id="A0A2K0TD73"/>
<dbReference type="Proteomes" id="UP000236546">
    <property type="component" value="Unassembled WGS sequence"/>
</dbReference>
<protein>
    <submittedName>
        <fullName evidence="1">Uncharacterized protein</fullName>
    </submittedName>
</protein>
<dbReference type="EMBL" id="MTYH01000041">
    <property type="protein sequence ID" value="PNP43475.1"/>
    <property type="molecule type" value="Genomic_DNA"/>
</dbReference>
<evidence type="ECO:0000313" key="2">
    <source>
        <dbReference type="Proteomes" id="UP000236546"/>
    </source>
</evidence>
<sequence>MVEVGRVHARELGKKAIFKELIRGGGELAIDLFKRIMYQELRNNLTSGMVLIP</sequence>
<proteinExistence type="predicted"/>
<comment type="caution">
    <text evidence="1">The sequence shown here is derived from an EMBL/GenBank/DDBJ whole genome shotgun (WGS) entry which is preliminary data.</text>
</comment>
<dbReference type="OrthoDB" id="6359816at2759"/>
<reference evidence="1 2" key="1">
    <citation type="submission" date="2017-02" db="EMBL/GenBank/DDBJ databases">
        <title>Genomes of Trichoderma spp. with biocontrol activity.</title>
        <authorList>
            <person name="Gardiner D."/>
            <person name="Kazan K."/>
            <person name="Vos C."/>
            <person name="Harvey P."/>
        </authorList>
    </citation>
    <scope>NUCLEOTIDE SEQUENCE [LARGE SCALE GENOMIC DNA]</scope>
    <source>
        <strain evidence="1 2">A5MH</strain>
    </source>
</reference>
<name>A0A2K0TD73_9HYPO</name>
<gene>
    <name evidence="1" type="ORF">TGAMA5MH_04695</name>
</gene>
<organism evidence="1 2">
    <name type="scientific">Trichoderma gamsii</name>
    <dbReference type="NCBI Taxonomy" id="398673"/>
    <lineage>
        <taxon>Eukaryota</taxon>
        <taxon>Fungi</taxon>
        <taxon>Dikarya</taxon>
        <taxon>Ascomycota</taxon>
        <taxon>Pezizomycotina</taxon>
        <taxon>Sordariomycetes</taxon>
        <taxon>Hypocreomycetidae</taxon>
        <taxon>Hypocreales</taxon>
        <taxon>Hypocreaceae</taxon>
        <taxon>Trichoderma</taxon>
    </lineage>
</organism>
<evidence type="ECO:0000313" key="1">
    <source>
        <dbReference type="EMBL" id="PNP43475.1"/>
    </source>
</evidence>